<dbReference type="Proteomes" id="UP000789901">
    <property type="component" value="Unassembled WGS sequence"/>
</dbReference>
<keyword evidence="2" id="KW-1185">Reference proteome</keyword>
<reference evidence="1 2" key="1">
    <citation type="submission" date="2021-06" db="EMBL/GenBank/DDBJ databases">
        <authorList>
            <person name="Kallberg Y."/>
            <person name="Tangrot J."/>
            <person name="Rosling A."/>
        </authorList>
    </citation>
    <scope>NUCLEOTIDE SEQUENCE [LARGE SCALE GENOMIC DNA]</scope>
    <source>
        <strain evidence="1 2">120-4 pot B 10/14</strain>
    </source>
</reference>
<organism evidence="1 2">
    <name type="scientific">Gigaspora margarita</name>
    <dbReference type="NCBI Taxonomy" id="4874"/>
    <lineage>
        <taxon>Eukaryota</taxon>
        <taxon>Fungi</taxon>
        <taxon>Fungi incertae sedis</taxon>
        <taxon>Mucoromycota</taxon>
        <taxon>Glomeromycotina</taxon>
        <taxon>Glomeromycetes</taxon>
        <taxon>Diversisporales</taxon>
        <taxon>Gigasporaceae</taxon>
        <taxon>Gigaspora</taxon>
    </lineage>
</organism>
<protein>
    <submittedName>
        <fullName evidence="1">36490_t:CDS:1</fullName>
    </submittedName>
</protein>
<sequence length="68" mass="8157">KITKCKRKTIPTTMTMMQRNDIKCDCTKNDDTATKSYLKAVVLKQQYQKQEHQKQQYQNKDTRMMIPE</sequence>
<dbReference type="EMBL" id="CAJVQB010060871">
    <property type="protein sequence ID" value="CAG8839628.1"/>
    <property type="molecule type" value="Genomic_DNA"/>
</dbReference>
<gene>
    <name evidence="1" type="ORF">GMARGA_LOCUS34537</name>
</gene>
<comment type="caution">
    <text evidence="1">The sequence shown here is derived from an EMBL/GenBank/DDBJ whole genome shotgun (WGS) entry which is preliminary data.</text>
</comment>
<evidence type="ECO:0000313" key="2">
    <source>
        <dbReference type="Proteomes" id="UP000789901"/>
    </source>
</evidence>
<evidence type="ECO:0000313" key="1">
    <source>
        <dbReference type="EMBL" id="CAG8839628.1"/>
    </source>
</evidence>
<feature type="non-terminal residue" evidence="1">
    <location>
        <position position="1"/>
    </location>
</feature>
<name>A0ABN7WSB2_GIGMA</name>
<accession>A0ABN7WSB2</accession>
<proteinExistence type="predicted"/>